<protein>
    <submittedName>
        <fullName evidence="2">Uncharacterized protein</fullName>
    </submittedName>
</protein>
<evidence type="ECO:0000313" key="2">
    <source>
        <dbReference type="EMBL" id="CAL8088052.1"/>
    </source>
</evidence>
<organism evidence="2 3">
    <name type="scientific">Orchesella dallaii</name>
    <dbReference type="NCBI Taxonomy" id="48710"/>
    <lineage>
        <taxon>Eukaryota</taxon>
        <taxon>Metazoa</taxon>
        <taxon>Ecdysozoa</taxon>
        <taxon>Arthropoda</taxon>
        <taxon>Hexapoda</taxon>
        <taxon>Collembola</taxon>
        <taxon>Entomobryomorpha</taxon>
        <taxon>Entomobryoidea</taxon>
        <taxon>Orchesellidae</taxon>
        <taxon>Orchesellinae</taxon>
        <taxon>Orchesella</taxon>
    </lineage>
</organism>
<evidence type="ECO:0000256" key="1">
    <source>
        <dbReference type="SAM" id="MobiDB-lite"/>
    </source>
</evidence>
<evidence type="ECO:0000313" key="3">
    <source>
        <dbReference type="Proteomes" id="UP001642540"/>
    </source>
</evidence>
<feature type="region of interest" description="Disordered" evidence="1">
    <location>
        <begin position="270"/>
        <end position="293"/>
    </location>
</feature>
<feature type="compositionally biased region" description="Polar residues" evidence="1">
    <location>
        <begin position="471"/>
        <end position="481"/>
    </location>
</feature>
<dbReference type="EMBL" id="CAXLJM020000022">
    <property type="protein sequence ID" value="CAL8088052.1"/>
    <property type="molecule type" value="Genomic_DNA"/>
</dbReference>
<dbReference type="Proteomes" id="UP001642540">
    <property type="component" value="Unassembled WGS sequence"/>
</dbReference>
<feature type="region of interest" description="Disordered" evidence="1">
    <location>
        <begin position="363"/>
        <end position="383"/>
    </location>
</feature>
<reference evidence="2 3" key="1">
    <citation type="submission" date="2024-08" db="EMBL/GenBank/DDBJ databases">
        <authorList>
            <person name="Cucini C."/>
            <person name="Frati F."/>
        </authorList>
    </citation>
    <scope>NUCLEOTIDE SEQUENCE [LARGE SCALE GENOMIC DNA]</scope>
</reference>
<feature type="region of interest" description="Disordered" evidence="1">
    <location>
        <begin position="193"/>
        <end position="216"/>
    </location>
</feature>
<comment type="caution">
    <text evidence="2">The sequence shown here is derived from an EMBL/GenBank/DDBJ whole genome shotgun (WGS) entry which is preliminary data.</text>
</comment>
<proteinExistence type="predicted"/>
<name>A0ABP1Q797_9HEXA</name>
<sequence>MALQSLHEMIRNLSAYIKSLEVLCECGVTLSKNFERLLSQQAGASGNVAGASSSSGTLDSDMLSQSVATWELAHKIATADTNSLISELLPLLQETVQSVMKDPSTIQSSSTYDVFRSCFSAFFQIQWRFCQLYLSCASSQAGSHGVMLRSPETHMARSPTLASFSSSSLSADRRESTESCFSAFSLHRSSISGMSSISSRSSSPSPGMGHHHGHYYGFGGGRSRTSSIFESSPSVKFTPSQPPSPLMPYGDNSFQPNLFRRWSAYSNTSSGSGHSAGSSLSGMGSYGSSGGNGASLSSPMSYGAMGFSRRWSVPASVSQQSSSDSSKKAEPADIDYGLINAINLLSTKPPTPTNLITLEESRGEYGEVESDEPQTTSLWPPSDTMPGVVLTTCGTDPDSVGQLDTLQASSHQSLRVPFTAPGIDPSFAVGSGNRLVPAVSTSGVVPGSGSLFSSQISRSTGAPGTGEYSLFGSTPSTSSGP</sequence>
<gene>
    <name evidence="2" type="ORF">ODALV1_LOCUS6932</name>
</gene>
<feature type="compositionally biased region" description="Gly residues" evidence="1">
    <location>
        <begin position="284"/>
        <end position="293"/>
    </location>
</feature>
<feature type="compositionally biased region" description="Low complexity" evidence="1">
    <location>
        <begin position="270"/>
        <end position="283"/>
    </location>
</feature>
<keyword evidence="3" id="KW-1185">Reference proteome</keyword>
<feature type="region of interest" description="Disordered" evidence="1">
    <location>
        <begin position="452"/>
        <end position="481"/>
    </location>
</feature>
<feature type="compositionally biased region" description="Polar residues" evidence="1">
    <location>
        <begin position="452"/>
        <end position="462"/>
    </location>
</feature>
<feature type="compositionally biased region" description="Low complexity" evidence="1">
    <location>
        <begin position="193"/>
        <end position="208"/>
    </location>
</feature>
<accession>A0ABP1Q797</accession>